<accession>A0A1C5HNI4</accession>
<dbReference type="Gene3D" id="1.25.40.10">
    <property type="entry name" value="Tetratricopeptide repeat domain"/>
    <property type="match status" value="1"/>
</dbReference>
<dbReference type="InterPro" id="IPR011990">
    <property type="entry name" value="TPR-like_helical_dom_sf"/>
</dbReference>
<dbReference type="EMBL" id="LT607751">
    <property type="protein sequence ID" value="SCG47562.1"/>
    <property type="molecule type" value="Genomic_DNA"/>
</dbReference>
<protein>
    <recommendedName>
        <fullName evidence="3">Tetratricopeptide repeat-containing protein</fullName>
    </recommendedName>
</protein>
<evidence type="ECO:0000313" key="1">
    <source>
        <dbReference type="EMBL" id="SCG47562.1"/>
    </source>
</evidence>
<reference evidence="1 2" key="1">
    <citation type="submission" date="2016-06" db="EMBL/GenBank/DDBJ databases">
        <authorList>
            <person name="Kjaerup R.B."/>
            <person name="Dalgaard T.S."/>
            <person name="Juul-Madsen H.R."/>
        </authorList>
    </citation>
    <scope>NUCLEOTIDE SEQUENCE [LARGE SCALE GENOMIC DNA]</scope>
    <source>
        <strain evidence="1 2">DSM 45097</strain>
    </source>
</reference>
<proteinExistence type="predicted"/>
<name>A0A1C5HNI4_9ACTN</name>
<dbReference type="Proteomes" id="UP000198210">
    <property type="component" value="Chromosome I"/>
</dbReference>
<organism evidence="1 2">
    <name type="scientific">Micromonospora siamensis</name>
    <dbReference type="NCBI Taxonomy" id="299152"/>
    <lineage>
        <taxon>Bacteria</taxon>
        <taxon>Bacillati</taxon>
        <taxon>Actinomycetota</taxon>
        <taxon>Actinomycetes</taxon>
        <taxon>Micromonosporales</taxon>
        <taxon>Micromonosporaceae</taxon>
        <taxon>Micromonospora</taxon>
    </lineage>
</organism>
<evidence type="ECO:0008006" key="3">
    <source>
        <dbReference type="Google" id="ProtNLM"/>
    </source>
</evidence>
<keyword evidence="2" id="KW-1185">Reference proteome</keyword>
<sequence length="289" mass="31167">MGKRMTAAGDRELLKTAYEAWEASDWAVAAQSLEVLLRRHPDRPESGAWWYDAALAHKFLGNWSKAYEFGVQAAARAERGAEEPAFWNLGIAATILEDWAVARDAWQGYGLSLPDGEGEILADFGPTPIRLSNGEVVWARRLCPTRARVLNVPTVESGRRFGEVVVHDGAPNGERVVAGRTFPVFDELVLFRASDLPTTTVQVVAGTPEDVRALAELFDGHGYAAEPASGTRVICACCSEGGVHQDRDHQVSGGQAVHVAAPPAEVASLMDAWSAEAPQRRSWTGPAPA</sequence>
<gene>
    <name evidence="1" type="ORF">GA0074704_2058</name>
</gene>
<dbReference type="SUPFAM" id="SSF48452">
    <property type="entry name" value="TPR-like"/>
    <property type="match status" value="1"/>
</dbReference>
<dbReference type="AlphaFoldDB" id="A0A1C5HNI4"/>
<evidence type="ECO:0000313" key="2">
    <source>
        <dbReference type="Proteomes" id="UP000198210"/>
    </source>
</evidence>